<gene>
    <name evidence="2" type="ORF">A3D47_00310</name>
</gene>
<name>A0A1G1Z0T1_9BACT</name>
<reference evidence="2 3" key="1">
    <citation type="journal article" date="2016" name="Nat. Commun.">
        <title>Thousands of microbial genomes shed light on interconnected biogeochemical processes in an aquifer system.</title>
        <authorList>
            <person name="Anantharaman K."/>
            <person name="Brown C.T."/>
            <person name="Hug L.A."/>
            <person name="Sharon I."/>
            <person name="Castelle C.J."/>
            <person name="Probst A.J."/>
            <person name="Thomas B.C."/>
            <person name="Singh A."/>
            <person name="Wilkins M.J."/>
            <person name="Karaoz U."/>
            <person name="Brodie E.L."/>
            <person name="Williams K.H."/>
            <person name="Hubbard S.S."/>
            <person name="Banfield J.F."/>
        </authorList>
    </citation>
    <scope>NUCLEOTIDE SEQUENCE [LARGE SCALE GENOMIC DNA]</scope>
</reference>
<evidence type="ECO:0000313" key="2">
    <source>
        <dbReference type="EMBL" id="OGY58134.1"/>
    </source>
</evidence>
<feature type="transmembrane region" description="Helical" evidence="1">
    <location>
        <begin position="69"/>
        <end position="94"/>
    </location>
</feature>
<feature type="transmembrane region" description="Helical" evidence="1">
    <location>
        <begin position="33"/>
        <end position="57"/>
    </location>
</feature>
<dbReference type="Proteomes" id="UP000178651">
    <property type="component" value="Unassembled WGS sequence"/>
</dbReference>
<evidence type="ECO:0000256" key="1">
    <source>
        <dbReference type="SAM" id="Phobius"/>
    </source>
</evidence>
<accession>A0A1G1Z0T1</accession>
<comment type="caution">
    <text evidence="2">The sequence shown here is derived from an EMBL/GenBank/DDBJ whole genome shotgun (WGS) entry which is preliminary data.</text>
</comment>
<dbReference type="Pfam" id="PF18895">
    <property type="entry name" value="T4SS_pilin"/>
    <property type="match status" value="1"/>
</dbReference>
<keyword evidence="1" id="KW-0472">Membrane</keyword>
<evidence type="ECO:0000313" key="3">
    <source>
        <dbReference type="Proteomes" id="UP000178651"/>
    </source>
</evidence>
<protein>
    <submittedName>
        <fullName evidence="2">Uncharacterized protein</fullName>
    </submittedName>
</protein>
<sequence length="96" mass="10162">MFDYLKAAIVPNCPAGGCGWPEFNQLIQNVMNFLGVVSIPLAVVVIVYGGFLIMTAAGSEKRVDTGKQAILSAVIGLAIVFGSYIIITLVMRAISN</sequence>
<keyword evidence="1" id="KW-0812">Transmembrane</keyword>
<dbReference type="InterPro" id="IPR043993">
    <property type="entry name" value="T4SS_pilin"/>
</dbReference>
<keyword evidence="1" id="KW-1133">Transmembrane helix</keyword>
<dbReference type="EMBL" id="MHIU01000004">
    <property type="protein sequence ID" value="OGY58134.1"/>
    <property type="molecule type" value="Genomic_DNA"/>
</dbReference>
<proteinExistence type="predicted"/>
<dbReference type="AlphaFoldDB" id="A0A1G1Z0T1"/>
<organism evidence="2 3">
    <name type="scientific">Candidatus Colwellbacteria bacterium RIFCSPHIGHO2_02_FULL_43_15</name>
    <dbReference type="NCBI Taxonomy" id="1797686"/>
    <lineage>
        <taxon>Bacteria</taxon>
        <taxon>Candidatus Colwelliibacteriota</taxon>
    </lineage>
</organism>